<gene>
    <name evidence="4" type="primary">fabG_6</name>
    <name evidence="4" type="ORF">NCTC12000_01547</name>
</gene>
<dbReference type="EC" id="1.1.1.100" evidence="4"/>
<evidence type="ECO:0000256" key="3">
    <source>
        <dbReference type="RuleBase" id="RU000363"/>
    </source>
</evidence>
<evidence type="ECO:0000256" key="2">
    <source>
        <dbReference type="ARBA" id="ARBA00023002"/>
    </source>
</evidence>
<dbReference type="PRINTS" id="PR00080">
    <property type="entry name" value="SDRFAMILY"/>
</dbReference>
<dbReference type="Gene3D" id="3.40.50.720">
    <property type="entry name" value="NAD(P)-binding Rossmann-like Domain"/>
    <property type="match status" value="1"/>
</dbReference>
<reference evidence="4 5" key="1">
    <citation type="submission" date="2018-06" db="EMBL/GenBank/DDBJ databases">
        <authorList>
            <consortium name="Pathogen Informatics"/>
            <person name="Doyle S."/>
        </authorList>
    </citation>
    <scope>NUCLEOTIDE SEQUENCE [LARGE SCALE GENOMIC DNA]</scope>
    <source>
        <strain evidence="4 5">NCTC12000</strain>
    </source>
</reference>
<accession>A0A128SQZ7</accession>
<dbReference type="PANTHER" id="PTHR44196">
    <property type="entry name" value="DEHYDROGENASE/REDUCTASE SDR FAMILY MEMBER 7B"/>
    <property type="match status" value="1"/>
</dbReference>
<evidence type="ECO:0000256" key="1">
    <source>
        <dbReference type="ARBA" id="ARBA00006484"/>
    </source>
</evidence>
<dbReference type="RefSeq" id="WP_011946440.1">
    <property type="nucleotide sequence ID" value="NZ_CAXYJC010000001.1"/>
</dbReference>
<protein>
    <submittedName>
        <fullName evidence="4">Short chain dehydrogenase</fullName>
        <ecNumber evidence="4">1.1.1.100</ecNumber>
    </submittedName>
</protein>
<dbReference type="Proteomes" id="UP000254631">
    <property type="component" value="Unassembled WGS sequence"/>
</dbReference>
<proteinExistence type="inferred from homology"/>
<keyword evidence="2 4" id="KW-0560">Oxidoreductase</keyword>
<comment type="similarity">
    <text evidence="1 3">Belongs to the short-chain dehydrogenases/reductases (SDR) family.</text>
</comment>
<dbReference type="PRINTS" id="PR00081">
    <property type="entry name" value="GDHRDH"/>
</dbReference>
<dbReference type="InterPro" id="IPR036291">
    <property type="entry name" value="NAD(P)-bd_dom_sf"/>
</dbReference>
<dbReference type="GO" id="GO:0016020">
    <property type="term" value="C:membrane"/>
    <property type="evidence" value="ECO:0007669"/>
    <property type="project" value="TreeGrafter"/>
</dbReference>
<dbReference type="Pfam" id="PF00106">
    <property type="entry name" value="adh_short"/>
    <property type="match status" value="1"/>
</dbReference>
<dbReference type="EMBL" id="UGOL01000001">
    <property type="protein sequence ID" value="STX79555.1"/>
    <property type="molecule type" value="Genomic_DNA"/>
</dbReference>
<dbReference type="InterPro" id="IPR002347">
    <property type="entry name" value="SDR_fam"/>
</dbReference>
<evidence type="ECO:0000313" key="4">
    <source>
        <dbReference type="EMBL" id="STX79555.1"/>
    </source>
</evidence>
<dbReference type="PIRSF" id="PIRSF000126">
    <property type="entry name" value="11-beta-HSD1"/>
    <property type="match status" value="1"/>
</dbReference>
<dbReference type="AlphaFoldDB" id="A0A128SQZ7"/>
<dbReference type="SUPFAM" id="SSF51735">
    <property type="entry name" value="NAD(P)-binding Rossmann-fold domains"/>
    <property type="match status" value="1"/>
</dbReference>
<evidence type="ECO:0000313" key="5">
    <source>
        <dbReference type="Proteomes" id="UP000254631"/>
    </source>
</evidence>
<dbReference type="PANTHER" id="PTHR44196:SF2">
    <property type="entry name" value="SHORT-CHAIN DEHYDROGENASE-RELATED"/>
    <property type="match status" value="1"/>
</dbReference>
<dbReference type="CDD" id="cd05233">
    <property type="entry name" value="SDR_c"/>
    <property type="match status" value="1"/>
</dbReference>
<dbReference type="GO" id="GO:0004316">
    <property type="term" value="F:3-oxoacyl-[acyl-carrier-protein] reductase (NADPH) activity"/>
    <property type="evidence" value="ECO:0007669"/>
    <property type="project" value="UniProtKB-EC"/>
</dbReference>
<sequence length="259" mass="28470">MMTLITGATRGIGLALAYEFASHGHDLILIGRDSEQLEHISKQLNTQYQVNVEYKVHDLSKPGSAFKLYTDLKEQGIEVNCLVNNAGIGYMGSFVEMGMNKLDDLMNINMISLSELTLCFLHDFVARNEGSILQVSSTAAFQPGPFMAAYYASKAYVATLSHAIAYELKDTKVSMSILCPGATKTNFFHASGMENSMLERGYIGMMTPEKVAKIAYKGLKKGKLYIIPGLRNKILAYAAAISPKAIALRIASYLHHKIL</sequence>
<name>A0A128SQZ7_LEGPN</name>
<organism evidence="4 5">
    <name type="scientific">Legionella pneumophila</name>
    <dbReference type="NCBI Taxonomy" id="446"/>
    <lineage>
        <taxon>Bacteria</taxon>
        <taxon>Pseudomonadati</taxon>
        <taxon>Pseudomonadota</taxon>
        <taxon>Gammaproteobacteria</taxon>
        <taxon>Legionellales</taxon>
        <taxon>Legionellaceae</taxon>
        <taxon>Legionella</taxon>
    </lineage>
</organism>